<keyword evidence="3" id="KW-1185">Reference proteome</keyword>
<feature type="region of interest" description="Disordered" evidence="1">
    <location>
        <begin position="1"/>
        <end position="35"/>
    </location>
</feature>
<gene>
    <name evidence="2" type="ORF">EGW08_022740</name>
</gene>
<comment type="caution">
    <text evidence="2">The sequence shown here is derived from an EMBL/GenBank/DDBJ whole genome shotgun (WGS) entry which is preliminary data.</text>
</comment>
<sequence length="743" mass="83806">MSWKEGSTSESSVVMMSSRNDLTQESQMADSPASEISELRSLLHKSMNFTCKKPPIPTKISPCYNTGNAPSMSDSDTLVSYSFNEERHRRLLSTHKCGVFDSSNKHASTSSSTSSRGTNLHQKNGHVSHSDTVDSDTQSDNSKKTKEFPSPELVHSDLKRNRLLKTGLVSKHQGVKNFDQNLNKQVDAVTKDNLNEVVNANNDLVSSIYTDECSEGESINAPSHCKSISSKGNESRKRVTIKLEHEDRQTQEKYAYSDISTTSSKQKQYTKDKTVTNKEFSEAQGRLDAGRSTGLTSPPSEFSESDSGPGAHSNSITNPSVQNPPSEFSERRRRTPDYQGSVYDYYYKDEMTFPTPPHYVPKRGRGARRANSRRRCQVFEPPGEETEKPRVLWRPHRGVIFFQPDSNVGGPPDFAPTPQSMKMGVQFPDWECLEGGGFPSYHRLSSSSDLNREMKMAMRYHNCRQLPKIGASEKVDTIEPHLYFHTHGWFPRSTTGMMHLKYRENLSQVKRYWYETWNRETTFRNAVKESSKKRWMQKRIESPTDSSGLETGYPNPGRYALESTDQSCPYSFSEDTLEFINRTSTGGVCSSPVGPSGSPRCAQIREAEPAPDSIGTMSQENADSEHRTCSPTDNLTHSREGSCYSDSEVNSRDRSTTPSRSVHSHQRLHHQHEKGKEQRVPLEIETETNHRRQAGDSTGQTPVLEMFNRFMPSEREQNETSCSEGSKFSSGYSNVKNKPGERF</sequence>
<feature type="compositionally biased region" description="Basic and acidic residues" evidence="1">
    <location>
        <begin position="269"/>
        <end position="281"/>
    </location>
</feature>
<accession>A0A433SK46</accession>
<feature type="compositionally biased region" description="Polar residues" evidence="1">
    <location>
        <begin position="719"/>
        <end position="736"/>
    </location>
</feature>
<feature type="region of interest" description="Disordered" evidence="1">
    <location>
        <begin position="215"/>
        <end position="335"/>
    </location>
</feature>
<name>A0A433SK46_ELYCH</name>
<dbReference type="AlphaFoldDB" id="A0A433SK46"/>
<feature type="compositionally biased region" description="Basic and acidic residues" evidence="1">
    <location>
        <begin position="674"/>
        <end position="694"/>
    </location>
</feature>
<evidence type="ECO:0000313" key="2">
    <source>
        <dbReference type="EMBL" id="RUS69500.1"/>
    </source>
</evidence>
<dbReference type="Proteomes" id="UP000271974">
    <property type="component" value="Unassembled WGS sequence"/>
</dbReference>
<feature type="compositionally biased region" description="Basic and acidic residues" evidence="1">
    <location>
        <begin position="141"/>
        <end position="155"/>
    </location>
</feature>
<feature type="region of interest" description="Disordered" evidence="1">
    <location>
        <begin position="537"/>
        <end position="560"/>
    </location>
</feature>
<evidence type="ECO:0000256" key="1">
    <source>
        <dbReference type="SAM" id="MobiDB-lite"/>
    </source>
</evidence>
<feature type="non-terminal residue" evidence="2">
    <location>
        <position position="743"/>
    </location>
</feature>
<dbReference type="EMBL" id="RQTK01001663">
    <property type="protein sequence ID" value="RUS69500.1"/>
    <property type="molecule type" value="Genomic_DNA"/>
</dbReference>
<proteinExistence type="predicted"/>
<evidence type="ECO:0000313" key="3">
    <source>
        <dbReference type="Proteomes" id="UP000271974"/>
    </source>
</evidence>
<feature type="compositionally biased region" description="Polar residues" evidence="1">
    <location>
        <begin position="293"/>
        <end position="326"/>
    </location>
</feature>
<feature type="compositionally biased region" description="Low complexity" evidence="1">
    <location>
        <begin position="8"/>
        <end position="18"/>
    </location>
</feature>
<organism evidence="2 3">
    <name type="scientific">Elysia chlorotica</name>
    <name type="common">Eastern emerald elysia</name>
    <name type="synonym">Sea slug</name>
    <dbReference type="NCBI Taxonomy" id="188477"/>
    <lineage>
        <taxon>Eukaryota</taxon>
        <taxon>Metazoa</taxon>
        <taxon>Spiralia</taxon>
        <taxon>Lophotrochozoa</taxon>
        <taxon>Mollusca</taxon>
        <taxon>Gastropoda</taxon>
        <taxon>Heterobranchia</taxon>
        <taxon>Euthyneura</taxon>
        <taxon>Panpulmonata</taxon>
        <taxon>Sacoglossa</taxon>
        <taxon>Placobranchoidea</taxon>
        <taxon>Plakobranchidae</taxon>
        <taxon>Elysia</taxon>
    </lineage>
</organism>
<reference evidence="2 3" key="1">
    <citation type="submission" date="2019-01" db="EMBL/GenBank/DDBJ databases">
        <title>A draft genome assembly of the solar-powered sea slug Elysia chlorotica.</title>
        <authorList>
            <person name="Cai H."/>
            <person name="Li Q."/>
            <person name="Fang X."/>
            <person name="Li J."/>
            <person name="Curtis N.E."/>
            <person name="Altenburger A."/>
            <person name="Shibata T."/>
            <person name="Feng M."/>
            <person name="Maeda T."/>
            <person name="Schwartz J.A."/>
            <person name="Shigenobu S."/>
            <person name="Lundholm N."/>
            <person name="Nishiyama T."/>
            <person name="Yang H."/>
            <person name="Hasebe M."/>
            <person name="Li S."/>
            <person name="Pierce S.K."/>
            <person name="Wang J."/>
        </authorList>
    </citation>
    <scope>NUCLEOTIDE SEQUENCE [LARGE SCALE GENOMIC DNA]</scope>
    <source>
        <strain evidence="2">EC2010</strain>
        <tissue evidence="2">Whole organism of an adult</tissue>
    </source>
</reference>
<dbReference type="OrthoDB" id="10666816at2759"/>
<feature type="compositionally biased region" description="Basic residues" evidence="1">
    <location>
        <begin position="662"/>
        <end position="673"/>
    </location>
</feature>
<feature type="compositionally biased region" description="Polar residues" evidence="1">
    <location>
        <begin position="258"/>
        <end position="267"/>
    </location>
</feature>
<feature type="compositionally biased region" description="Basic and acidic residues" evidence="1">
    <location>
        <begin position="233"/>
        <end position="251"/>
    </location>
</feature>
<feature type="compositionally biased region" description="Polar residues" evidence="1">
    <location>
        <begin position="116"/>
        <end position="127"/>
    </location>
</feature>
<feature type="region of interest" description="Disordered" evidence="1">
    <location>
        <begin position="99"/>
        <end position="155"/>
    </location>
</feature>
<protein>
    <submittedName>
        <fullName evidence="2">Uncharacterized protein</fullName>
    </submittedName>
</protein>
<feature type="region of interest" description="Disordered" evidence="1">
    <location>
        <begin position="610"/>
        <end position="743"/>
    </location>
</feature>
<feature type="compositionally biased region" description="Polar residues" evidence="1">
    <location>
        <begin position="19"/>
        <end position="29"/>
    </location>
</feature>